<dbReference type="SUPFAM" id="SSF53756">
    <property type="entry name" value="UDP-Glycosyltransferase/glycogen phosphorylase"/>
    <property type="match status" value="1"/>
</dbReference>
<gene>
    <name evidence="1" type="ORF">IDJ75_15860</name>
</gene>
<dbReference type="EMBL" id="JACWMW010000003">
    <property type="protein sequence ID" value="MBD1386759.1"/>
    <property type="molecule type" value="Genomic_DNA"/>
</dbReference>
<proteinExistence type="predicted"/>
<dbReference type="Proteomes" id="UP000618754">
    <property type="component" value="Unassembled WGS sequence"/>
</dbReference>
<reference evidence="1 2" key="1">
    <citation type="submission" date="2020-09" db="EMBL/GenBank/DDBJ databases">
        <title>Novel species of Mucilaginibacter isolated from a glacier on the Tibetan Plateau.</title>
        <authorList>
            <person name="Liu Q."/>
            <person name="Xin Y.-H."/>
        </authorList>
    </citation>
    <scope>NUCLEOTIDE SEQUENCE [LARGE SCALE GENOMIC DNA]</scope>
    <source>
        <strain evidence="1 2">CGMCC 1.13878</strain>
    </source>
</reference>
<evidence type="ECO:0000313" key="1">
    <source>
        <dbReference type="EMBL" id="MBD1386759.1"/>
    </source>
</evidence>
<dbReference type="RefSeq" id="WP_191176589.1">
    <property type="nucleotide sequence ID" value="NZ_JACWMW010000003.1"/>
</dbReference>
<evidence type="ECO:0008006" key="3">
    <source>
        <dbReference type="Google" id="ProtNLM"/>
    </source>
</evidence>
<keyword evidence="2" id="KW-1185">Reference proteome</keyword>
<evidence type="ECO:0000313" key="2">
    <source>
        <dbReference type="Proteomes" id="UP000618754"/>
    </source>
</evidence>
<dbReference type="Gene3D" id="3.40.50.2000">
    <property type="entry name" value="Glycogen Phosphorylase B"/>
    <property type="match status" value="1"/>
</dbReference>
<organism evidence="1 2">
    <name type="scientific">Mucilaginibacter rigui</name>
    <dbReference type="NCBI Taxonomy" id="534635"/>
    <lineage>
        <taxon>Bacteria</taxon>
        <taxon>Pseudomonadati</taxon>
        <taxon>Bacteroidota</taxon>
        <taxon>Sphingobacteriia</taxon>
        <taxon>Sphingobacteriales</taxon>
        <taxon>Sphingobacteriaceae</taxon>
        <taxon>Mucilaginibacter</taxon>
    </lineage>
</organism>
<accession>A0ABR7X886</accession>
<protein>
    <recommendedName>
        <fullName evidence="3">Glycosyltransferase</fullName>
    </recommendedName>
</protein>
<name>A0ABR7X886_9SPHI</name>
<sequence length="418" mass="46872">MENNLNNIKAHIVLVTSGQPTLNPRLVKEADALVSAGYQVTVIYQHWNAWGTKYDTGLLAKKAWRCIRVGGATNEKRSVYLLSRIIHKAGNIVAKYFGFGLGAAELALGRCTILLYKEALKHPADLYIAHNLAALPAVVKAAKKARAKCGFDMEDYHRNEVHDNPKEFDVRLKTYIEEKYIPLTNYLTASSKHIAYNYQLIFPSKKIVPILNVFPKNQHEQNIKTGSTLKLFWFSQSVGLNRGIEDVLRALKLLEPAAIEFHILGQLTIPVKEALAQIIKTLEFLCQPAIFYHDPIHPDSLIQFASQFDIGLALETGFSINNKMALSNKIFTYINAGLAIIATDTPAQKYLIDKYPLIGKLYKPDDHAALSIIVRNYIDHPTLLKDTRQAAYQAGQAALNWETERSKFLAVVTNTLSN</sequence>
<comment type="caution">
    <text evidence="1">The sequence shown here is derived from an EMBL/GenBank/DDBJ whole genome shotgun (WGS) entry which is preliminary data.</text>
</comment>